<keyword evidence="4" id="KW-1185">Reference proteome</keyword>
<protein>
    <submittedName>
        <fullName evidence="3">Enoyl-CoA hydratase</fullName>
        <ecNumber evidence="3">4.2.1.17</ecNumber>
    </submittedName>
</protein>
<dbReference type="PANTHER" id="PTHR11941">
    <property type="entry name" value="ENOYL-COA HYDRATASE-RELATED"/>
    <property type="match status" value="1"/>
</dbReference>
<dbReference type="FunFam" id="1.10.12.10:FF:000001">
    <property type="entry name" value="Probable enoyl-CoA hydratase, mitochondrial"/>
    <property type="match status" value="1"/>
</dbReference>
<dbReference type="Gene3D" id="3.90.226.10">
    <property type="entry name" value="2-enoyl-CoA Hydratase, Chain A, domain 1"/>
    <property type="match status" value="1"/>
</dbReference>
<dbReference type="PANTHER" id="PTHR11941:SF54">
    <property type="entry name" value="ENOYL-COA HYDRATASE, MITOCHONDRIAL"/>
    <property type="match status" value="1"/>
</dbReference>
<dbReference type="Gene3D" id="1.10.12.10">
    <property type="entry name" value="Lyase 2-enoyl-coa Hydratase, Chain A, domain 2"/>
    <property type="match status" value="1"/>
</dbReference>
<dbReference type="Pfam" id="PF00378">
    <property type="entry name" value="ECH_1"/>
    <property type="match status" value="1"/>
</dbReference>
<dbReference type="RefSeq" id="WP_182550501.1">
    <property type="nucleotide sequence ID" value="NZ_JACGXN010000005.1"/>
</dbReference>
<proteinExistence type="inferred from homology"/>
<dbReference type="AlphaFoldDB" id="A0A839ETF3"/>
<comment type="similarity">
    <text evidence="1">Belongs to the enoyl-CoA hydratase/isomerase family.</text>
</comment>
<gene>
    <name evidence="3" type="ORF">FHW16_003589</name>
</gene>
<evidence type="ECO:0000313" key="4">
    <source>
        <dbReference type="Proteomes" id="UP000549052"/>
    </source>
</evidence>
<dbReference type="Proteomes" id="UP000549052">
    <property type="component" value="Unassembled WGS sequence"/>
</dbReference>
<dbReference type="FunFam" id="3.90.226.10:FF:000009">
    <property type="entry name" value="Carnitinyl-CoA dehydratase"/>
    <property type="match status" value="1"/>
</dbReference>
<dbReference type="InterPro" id="IPR014748">
    <property type="entry name" value="Enoyl-CoA_hydra_C"/>
</dbReference>
<accession>A0A839ETF3</accession>
<reference evidence="3 4" key="1">
    <citation type="submission" date="2020-07" db="EMBL/GenBank/DDBJ databases">
        <title>Genomic Encyclopedia of Type Strains, Phase IV (KMG-V): Genome sequencing to study the core and pangenomes of soil and plant-associated prokaryotes.</title>
        <authorList>
            <person name="Whitman W."/>
        </authorList>
    </citation>
    <scope>NUCLEOTIDE SEQUENCE [LARGE SCALE GENOMIC DNA]</scope>
    <source>
        <strain evidence="3 4">AN3</strain>
    </source>
</reference>
<dbReference type="InterPro" id="IPR001753">
    <property type="entry name" value="Enoyl-CoA_hydra/iso"/>
</dbReference>
<organism evidence="3 4">
    <name type="scientific">Phyllobacterium myrsinacearum</name>
    <dbReference type="NCBI Taxonomy" id="28101"/>
    <lineage>
        <taxon>Bacteria</taxon>
        <taxon>Pseudomonadati</taxon>
        <taxon>Pseudomonadota</taxon>
        <taxon>Alphaproteobacteria</taxon>
        <taxon>Hyphomicrobiales</taxon>
        <taxon>Phyllobacteriaceae</taxon>
        <taxon>Phyllobacterium</taxon>
    </lineage>
</organism>
<keyword evidence="2 3" id="KW-0456">Lyase</keyword>
<name>A0A839ETF3_9HYPH</name>
<dbReference type="GO" id="GO:0006635">
    <property type="term" value="P:fatty acid beta-oxidation"/>
    <property type="evidence" value="ECO:0007669"/>
    <property type="project" value="TreeGrafter"/>
</dbReference>
<dbReference type="GO" id="GO:0004300">
    <property type="term" value="F:enoyl-CoA hydratase activity"/>
    <property type="evidence" value="ECO:0007669"/>
    <property type="project" value="UniProtKB-EC"/>
</dbReference>
<dbReference type="InterPro" id="IPR029045">
    <property type="entry name" value="ClpP/crotonase-like_dom_sf"/>
</dbReference>
<evidence type="ECO:0000313" key="3">
    <source>
        <dbReference type="EMBL" id="MBA8879870.1"/>
    </source>
</evidence>
<evidence type="ECO:0000256" key="1">
    <source>
        <dbReference type="ARBA" id="ARBA00005254"/>
    </source>
</evidence>
<comment type="caution">
    <text evidence="3">The sequence shown here is derived from an EMBL/GenBank/DDBJ whole genome shotgun (WGS) entry which is preliminary data.</text>
</comment>
<evidence type="ECO:0000256" key="2">
    <source>
        <dbReference type="ARBA" id="ARBA00023239"/>
    </source>
</evidence>
<sequence>MENYIQTDVKDGYAILTLTRPDARNALNTSMLKQLADSLSRFDRDPEIRTIILTGADGNFASGADIGEIADKTAVDGVHDLRLHAWDAIAKVRKPLIAAVEGYCLGGGFELAQRCDLIIAANNATFGQPEIRLGLIPGAGGVQRLTSLLGKSRAMRLLLTGETLTGAAAFDWGIASHSTPAGESLAMAKDIAAKLAKGAPLAQQFIKQAVLTALEDQNALALERRSFELLLSTEDKAEGIAAFRTKRQPEFRGR</sequence>
<dbReference type="EMBL" id="JACGXN010000005">
    <property type="protein sequence ID" value="MBA8879870.1"/>
    <property type="molecule type" value="Genomic_DNA"/>
</dbReference>
<dbReference type="EC" id="4.2.1.17" evidence="3"/>
<dbReference type="SUPFAM" id="SSF52096">
    <property type="entry name" value="ClpP/crotonase"/>
    <property type="match status" value="1"/>
</dbReference>
<dbReference type="CDD" id="cd06558">
    <property type="entry name" value="crotonase-like"/>
    <property type="match status" value="1"/>
</dbReference>